<evidence type="ECO:0000313" key="2">
    <source>
        <dbReference type="EMBL" id="MBO2990902.1"/>
    </source>
</evidence>
<keyword evidence="1" id="KW-0732">Signal</keyword>
<protein>
    <recommendedName>
        <fullName evidence="4">Alternate-type signal peptide domain-containing protein</fullName>
    </recommendedName>
</protein>
<feature type="signal peptide" evidence="1">
    <location>
        <begin position="1"/>
        <end position="29"/>
    </location>
</feature>
<gene>
    <name evidence="2" type="ORF">J4H85_12930</name>
</gene>
<reference evidence="2" key="1">
    <citation type="submission" date="2021-03" db="EMBL/GenBank/DDBJ databases">
        <title>Leucobacter chromiisoli sp. nov., isolated from chromium-containing soil of chemical plant.</title>
        <authorList>
            <person name="Xu Z."/>
        </authorList>
    </citation>
    <scope>NUCLEOTIDE SEQUENCE</scope>
    <source>
        <strain evidence="2">K 70/01</strain>
    </source>
</reference>
<evidence type="ECO:0000256" key="1">
    <source>
        <dbReference type="SAM" id="SignalP"/>
    </source>
</evidence>
<dbReference type="Proteomes" id="UP000668403">
    <property type="component" value="Unassembled WGS sequence"/>
</dbReference>
<name>A0A939QEZ0_9MICO</name>
<keyword evidence="3" id="KW-1185">Reference proteome</keyword>
<sequence>MLNRTQWRLPLIALAALVGGAALSGGTLAGWNAAQPASGMTVTSGDLDIESVGDPRWTQTSADVAPAPEPIDPDTFLVRRGDTVTATYDFSVALAGDNMRARATVDWARAPELPAGVTGTYTVVGGDGTQHPIGDGATADTFDLTGTGREDGTVSLVITLDFAGLDDRFGMESATQITDLGDFTVDLQQTRTGGAFQ</sequence>
<dbReference type="AlphaFoldDB" id="A0A939QEZ0"/>
<proteinExistence type="predicted"/>
<comment type="caution">
    <text evidence="2">The sequence shown here is derived from an EMBL/GenBank/DDBJ whole genome shotgun (WGS) entry which is preliminary data.</text>
</comment>
<dbReference type="RefSeq" id="WP_208240241.1">
    <property type="nucleotide sequence ID" value="NZ_BAAAQU010000002.1"/>
</dbReference>
<evidence type="ECO:0008006" key="4">
    <source>
        <dbReference type="Google" id="ProtNLM"/>
    </source>
</evidence>
<feature type="chain" id="PRO_5039629793" description="Alternate-type signal peptide domain-containing protein" evidence="1">
    <location>
        <begin position="30"/>
        <end position="197"/>
    </location>
</feature>
<dbReference type="EMBL" id="JAGFBF010000005">
    <property type="protein sequence ID" value="MBO2990902.1"/>
    <property type="molecule type" value="Genomic_DNA"/>
</dbReference>
<organism evidence="2 3">
    <name type="scientific">Leucobacter tardus</name>
    <dbReference type="NCBI Taxonomy" id="501483"/>
    <lineage>
        <taxon>Bacteria</taxon>
        <taxon>Bacillati</taxon>
        <taxon>Actinomycetota</taxon>
        <taxon>Actinomycetes</taxon>
        <taxon>Micrococcales</taxon>
        <taxon>Microbacteriaceae</taxon>
        <taxon>Leucobacter</taxon>
    </lineage>
</organism>
<evidence type="ECO:0000313" key="3">
    <source>
        <dbReference type="Proteomes" id="UP000668403"/>
    </source>
</evidence>
<accession>A0A939QEZ0</accession>